<keyword evidence="1" id="KW-0472">Membrane</keyword>
<proteinExistence type="predicted"/>
<protein>
    <submittedName>
        <fullName evidence="2">Uncharacterized protein</fullName>
    </submittedName>
</protein>
<dbReference type="Proteomes" id="UP000268321">
    <property type="component" value="Unassembled WGS sequence"/>
</dbReference>
<dbReference type="AlphaFoldDB" id="A0A4P9ZJ67"/>
<keyword evidence="1" id="KW-1133">Transmembrane helix</keyword>
<organism evidence="2 3">
    <name type="scientific">Metschnikowia bicuspidata</name>
    <dbReference type="NCBI Taxonomy" id="27322"/>
    <lineage>
        <taxon>Eukaryota</taxon>
        <taxon>Fungi</taxon>
        <taxon>Dikarya</taxon>
        <taxon>Ascomycota</taxon>
        <taxon>Saccharomycotina</taxon>
        <taxon>Pichiomycetes</taxon>
        <taxon>Metschnikowiaceae</taxon>
        <taxon>Metschnikowia</taxon>
    </lineage>
</organism>
<keyword evidence="3" id="KW-1185">Reference proteome</keyword>
<name>A0A4P9ZJ67_9ASCO</name>
<sequence>MFFLTVGAVRGGLTGFLLGVTVTGAGCYYYLLEEYKKSNNVLVLDLLSLTETVQNLEKHFKSLEAKK</sequence>
<feature type="transmembrane region" description="Helical" evidence="1">
    <location>
        <begin position="12"/>
        <end position="32"/>
    </location>
</feature>
<reference evidence="3" key="1">
    <citation type="journal article" date="2018" name="Nat. Microbiol.">
        <title>Leveraging single-cell genomics to expand the fungal tree of life.</title>
        <authorList>
            <person name="Ahrendt S.R."/>
            <person name="Quandt C.A."/>
            <person name="Ciobanu D."/>
            <person name="Clum A."/>
            <person name="Salamov A."/>
            <person name="Andreopoulos B."/>
            <person name="Cheng J.F."/>
            <person name="Woyke T."/>
            <person name="Pelin A."/>
            <person name="Henrissat B."/>
            <person name="Reynolds N.K."/>
            <person name="Benny G.L."/>
            <person name="Smith M.E."/>
            <person name="James T.Y."/>
            <person name="Grigoriev I.V."/>
        </authorList>
    </citation>
    <scope>NUCLEOTIDE SEQUENCE [LARGE SCALE GENOMIC DNA]</scope>
    <source>
        <strain evidence="3">Baker2002</strain>
    </source>
</reference>
<keyword evidence="1" id="KW-0812">Transmembrane</keyword>
<evidence type="ECO:0000313" key="3">
    <source>
        <dbReference type="Proteomes" id="UP000268321"/>
    </source>
</evidence>
<evidence type="ECO:0000256" key="1">
    <source>
        <dbReference type="SAM" id="Phobius"/>
    </source>
</evidence>
<dbReference type="PANTHER" id="PTHR37849">
    <property type="entry name" value="YALI0E11605P"/>
    <property type="match status" value="1"/>
</dbReference>
<evidence type="ECO:0000313" key="2">
    <source>
        <dbReference type="EMBL" id="RKP32542.1"/>
    </source>
</evidence>
<dbReference type="PANTHER" id="PTHR37849:SF1">
    <property type="entry name" value="YALI0E11605P"/>
    <property type="match status" value="1"/>
</dbReference>
<accession>A0A4P9ZJ67</accession>
<gene>
    <name evidence="2" type="ORF">METBISCDRAFT_25486</name>
</gene>
<dbReference type="EMBL" id="ML004430">
    <property type="protein sequence ID" value="RKP32542.1"/>
    <property type="molecule type" value="Genomic_DNA"/>
</dbReference>